<dbReference type="InterPro" id="IPR013320">
    <property type="entry name" value="ConA-like_dom_sf"/>
</dbReference>
<reference evidence="4 5" key="1">
    <citation type="submission" date="2022-10" db="EMBL/GenBank/DDBJ databases">
        <title>Luteolibacter arcticus strain CCTCC AB 2014275, whole genome shotgun sequencing project.</title>
        <authorList>
            <person name="Zhao G."/>
            <person name="Shen L."/>
        </authorList>
    </citation>
    <scope>NUCLEOTIDE SEQUENCE [LARGE SCALE GENOMIC DNA]</scope>
    <source>
        <strain evidence="4 5">CCTCC AB 2014275</strain>
    </source>
</reference>
<sequence>MKSSQTLRSSALLALVVVLPGHSPAAITPFAEYHLGEAGSMSGATKLPQDSSGNNRHFSSNISGGSVPLSPSPVTAPGSTHYIDTRALSPDQGWYSSNTFSGLATDNFAVGVYASAPSLDATPRDVIALGGGTSAFKISLAANGWAASSHNASWIGPANGYAGTFTANQWVHLALIRKNGVTTFYIDGVAKAGTYNGAPAHNSPHLSVNPGGTIFFNGRIDEARVVTFAGTDTEQDILAALGTPPLPIRYLVQDGENSYPAVALAAGLTSEVRPGSGLDRDFTTVVNPDGFTVSGTHTLKVLAGPSLQVNTPYDIFRFTASGAPTLNLGAFDLDLPPGAEATLAIDSAAAPDHYVTLTFQDLGVRTWNGTAAVGGSTWNTTTPNWKDVSLASVTFANGDSVVFDENAAVKNVSIAAGEVQPTLTEFAASSDYAVSGPGTIGGTGTLQMTSGKVTLSTAVNLSGAGGMTILPDATLQLENGGSLGSMPVANSGTMVFNPSAVLDIAAPISSSGTLTLSGSGTTVFSNTVGGAASIDAGATMELNAAVLRSHPTSNFTGAGTLRKTGANTAQWGASTATFALDPGALIDVQAGTLIGGSSNNEIWTENKADLHVEAGAAFESVEATVLVDALSGSGTLRAGYPGFANAGIVCGVADGSGSFGGAMVDYPIANAIGRLTKRGTGTQTLAGPNTYTGNTTVEAGALVLDVDGSLTFKIGANGVSNRITGTGAVTLDGVFVINLSGATLANGNSWNLVDVPNLTETYGDSFLVSGFTGASGVWTLVAGANTWTFTESTGNLTLAVGGGYSTWATANADGQGAELDFDADGVKNGIEYFLGETGSGMTVLPGPVTAGGATTVTWDRDPAASVTSFGVQFSTSLTSDWQPVPGAQLNLSDPAKIIYTFPAPLTGKRFVRLSVTP</sequence>
<dbReference type="SUPFAM" id="SSF51126">
    <property type="entry name" value="Pectin lyase-like"/>
    <property type="match status" value="1"/>
</dbReference>
<dbReference type="Pfam" id="PF12951">
    <property type="entry name" value="PATR"/>
    <property type="match status" value="1"/>
</dbReference>
<dbReference type="EMBL" id="JAPDDT010000008">
    <property type="protein sequence ID" value="MCW1924437.1"/>
    <property type="molecule type" value="Genomic_DNA"/>
</dbReference>
<feature type="signal peptide" evidence="3">
    <location>
        <begin position="1"/>
        <end position="25"/>
    </location>
</feature>
<dbReference type="SUPFAM" id="SSF49899">
    <property type="entry name" value="Concanavalin A-like lectins/glucanases"/>
    <property type="match status" value="1"/>
</dbReference>
<dbReference type="InterPro" id="IPR011050">
    <property type="entry name" value="Pectin_lyase_fold/virulence"/>
</dbReference>
<keyword evidence="1 3" id="KW-0732">Signal</keyword>
<evidence type="ECO:0000313" key="4">
    <source>
        <dbReference type="EMBL" id="MCW1924437.1"/>
    </source>
</evidence>
<dbReference type="InterPro" id="IPR013425">
    <property type="entry name" value="Autotrns_rpt"/>
</dbReference>
<evidence type="ECO:0000256" key="2">
    <source>
        <dbReference type="SAM" id="MobiDB-lite"/>
    </source>
</evidence>
<evidence type="ECO:0000313" key="5">
    <source>
        <dbReference type="Proteomes" id="UP001320876"/>
    </source>
</evidence>
<name>A0ABT3GLS2_9BACT</name>
<dbReference type="Pfam" id="PF13385">
    <property type="entry name" value="Laminin_G_3"/>
    <property type="match status" value="1"/>
</dbReference>
<dbReference type="Gene3D" id="2.60.120.200">
    <property type="match status" value="1"/>
</dbReference>
<organism evidence="4 5">
    <name type="scientific">Luteolibacter arcticus</name>
    <dbReference type="NCBI Taxonomy" id="1581411"/>
    <lineage>
        <taxon>Bacteria</taxon>
        <taxon>Pseudomonadati</taxon>
        <taxon>Verrucomicrobiota</taxon>
        <taxon>Verrucomicrobiia</taxon>
        <taxon>Verrucomicrobiales</taxon>
        <taxon>Verrucomicrobiaceae</taxon>
        <taxon>Luteolibacter</taxon>
    </lineage>
</organism>
<evidence type="ECO:0000256" key="1">
    <source>
        <dbReference type="ARBA" id="ARBA00022729"/>
    </source>
</evidence>
<feature type="compositionally biased region" description="Low complexity" evidence="2">
    <location>
        <begin position="63"/>
        <end position="73"/>
    </location>
</feature>
<protein>
    <submittedName>
        <fullName evidence="4">Autotransporter-associated beta strand repeat-containing protein</fullName>
    </submittedName>
</protein>
<dbReference type="Proteomes" id="UP001320876">
    <property type="component" value="Unassembled WGS sequence"/>
</dbReference>
<dbReference type="RefSeq" id="WP_264488546.1">
    <property type="nucleotide sequence ID" value="NZ_JAPDDT010000008.1"/>
</dbReference>
<feature type="compositionally biased region" description="Polar residues" evidence="2">
    <location>
        <begin position="48"/>
        <end position="62"/>
    </location>
</feature>
<feature type="region of interest" description="Disordered" evidence="2">
    <location>
        <begin position="41"/>
        <end position="75"/>
    </location>
</feature>
<feature type="chain" id="PRO_5046271049" evidence="3">
    <location>
        <begin position="26"/>
        <end position="917"/>
    </location>
</feature>
<proteinExistence type="predicted"/>
<gene>
    <name evidence="4" type="ORF">OKA05_17860</name>
</gene>
<comment type="caution">
    <text evidence="4">The sequence shown here is derived from an EMBL/GenBank/DDBJ whole genome shotgun (WGS) entry which is preliminary data.</text>
</comment>
<dbReference type="NCBIfam" id="TIGR02601">
    <property type="entry name" value="autotrns_rpt"/>
    <property type="match status" value="1"/>
</dbReference>
<evidence type="ECO:0000256" key="3">
    <source>
        <dbReference type="SAM" id="SignalP"/>
    </source>
</evidence>
<accession>A0ABT3GLS2</accession>
<keyword evidence="5" id="KW-1185">Reference proteome</keyword>